<dbReference type="EMBL" id="JAPFFK010000004">
    <property type="protein sequence ID" value="KAJ6767400.1"/>
    <property type="molecule type" value="Genomic_DNA"/>
</dbReference>
<keyword evidence="6 8" id="KW-0472">Membrane</keyword>
<sequence length="228" mass="26130">MSSHRLLILCLILCVQNYSCNEGSLVTAVRRSNDLRGSENAETTNLRSWNGQTALHRRLHLGNTHGVLNIIGWGTLLPIGAIVARSFRKSPLKCDEWYNLHVVCQTLGYIIGSVGWSIGMWLGNSSKQYSLRAHRILGIIIFTSSTAQMFALCLQPKKENERRRWWKICHKILGYLLISMIVANIFQGIDHKDHAEKWKWIYVGILSVLSFCALVLEIFRFVMPRIHR</sequence>
<dbReference type="PANTHER" id="PTHR23130:SF153">
    <property type="entry name" value="CYTOCHROME B561 DOMAIN-CONTAINING PROTEIN"/>
    <property type="match status" value="1"/>
</dbReference>
<feature type="domain" description="Cytochrome b561" evidence="10">
    <location>
        <begin position="29"/>
        <end position="225"/>
    </location>
</feature>
<dbReference type="Gene3D" id="1.20.120.1770">
    <property type="match status" value="1"/>
</dbReference>
<feature type="transmembrane region" description="Helical" evidence="8">
    <location>
        <begin position="201"/>
        <end position="222"/>
    </location>
</feature>
<feature type="binding site" description="axial binding residue" evidence="7">
    <location>
        <position position="134"/>
    </location>
    <ligand>
        <name>heme b</name>
        <dbReference type="ChEBI" id="CHEBI:60344"/>
        <label>1</label>
    </ligand>
    <ligandPart>
        <name>Fe</name>
        <dbReference type="ChEBI" id="CHEBI:18248"/>
    </ligandPart>
</feature>
<evidence type="ECO:0000256" key="9">
    <source>
        <dbReference type="SAM" id="SignalP"/>
    </source>
</evidence>
<accession>A0A9Q1ADG1</accession>
<evidence type="ECO:0000256" key="6">
    <source>
        <dbReference type="ARBA" id="ARBA00023136"/>
    </source>
</evidence>
<feature type="binding site" description="axial binding residue" evidence="7">
    <location>
        <position position="101"/>
    </location>
    <ligand>
        <name>heme b</name>
        <dbReference type="ChEBI" id="CHEBI:60344"/>
        <label>1</label>
    </ligand>
    <ligandPart>
        <name>Fe</name>
        <dbReference type="ChEBI" id="CHEBI:18248"/>
    </ligandPart>
</feature>
<feature type="binding site" description="axial binding residue" evidence="7">
    <location>
        <position position="65"/>
    </location>
    <ligand>
        <name>heme b</name>
        <dbReference type="ChEBI" id="CHEBI:60344"/>
        <label>1</label>
    </ligand>
    <ligandPart>
        <name>Fe</name>
        <dbReference type="ChEBI" id="CHEBI:18248"/>
    </ligandPart>
</feature>
<comment type="caution">
    <text evidence="11">The sequence shown here is derived from an EMBL/GenBank/DDBJ whole genome shotgun (WGS) entry which is preliminary data.</text>
</comment>
<dbReference type="GO" id="GO:0016020">
    <property type="term" value="C:membrane"/>
    <property type="evidence" value="ECO:0007669"/>
    <property type="project" value="UniProtKB-SubCell"/>
</dbReference>
<keyword evidence="3 8" id="KW-0812">Transmembrane</keyword>
<proteinExistence type="predicted"/>
<keyword evidence="12" id="KW-1185">Reference proteome</keyword>
<feature type="transmembrane region" description="Helical" evidence="8">
    <location>
        <begin position="172"/>
        <end position="189"/>
    </location>
</feature>
<evidence type="ECO:0000256" key="5">
    <source>
        <dbReference type="ARBA" id="ARBA00022989"/>
    </source>
</evidence>
<feature type="transmembrane region" description="Helical" evidence="8">
    <location>
        <begin position="133"/>
        <end position="152"/>
    </location>
</feature>
<keyword evidence="4" id="KW-0249">Electron transport</keyword>
<evidence type="ECO:0000313" key="12">
    <source>
        <dbReference type="Proteomes" id="UP001151532"/>
    </source>
</evidence>
<feature type="binding site" description="axial binding residue" evidence="7">
    <location>
        <position position="170"/>
    </location>
    <ligand>
        <name>heme b</name>
        <dbReference type="ChEBI" id="CHEBI:60344"/>
        <label>1</label>
    </ligand>
    <ligandPart>
        <name>Fe</name>
        <dbReference type="ChEBI" id="CHEBI:18248"/>
    </ligandPart>
</feature>
<feature type="transmembrane region" description="Helical" evidence="8">
    <location>
        <begin position="97"/>
        <end position="121"/>
    </location>
</feature>
<dbReference type="OrthoDB" id="19261at2759"/>
<dbReference type="PIRSF" id="PIRSF037471">
    <property type="entry name" value="UCP037471"/>
    <property type="match status" value="1"/>
</dbReference>
<keyword evidence="7" id="KW-0479">Metal-binding</keyword>
<evidence type="ECO:0000259" key="10">
    <source>
        <dbReference type="PROSITE" id="PS50939"/>
    </source>
</evidence>
<dbReference type="Pfam" id="PF03188">
    <property type="entry name" value="Cytochrom_B561"/>
    <property type="match status" value="1"/>
</dbReference>
<reference evidence="11" key="2">
    <citation type="journal article" date="2023" name="Int. J. Mol. Sci.">
        <title>De Novo Assembly and Annotation of 11 Diverse Shrub Willow (Salix) Genomes Reveals Novel Gene Organization in Sex-Linked Regions.</title>
        <authorList>
            <person name="Hyden B."/>
            <person name="Feng K."/>
            <person name="Yates T.B."/>
            <person name="Jawdy S."/>
            <person name="Cereghino C."/>
            <person name="Smart L.B."/>
            <person name="Muchero W."/>
        </authorList>
    </citation>
    <scope>NUCLEOTIDE SEQUENCE</scope>
    <source>
        <tissue evidence="11">Shoot tip</tissue>
    </source>
</reference>
<reference evidence="11" key="1">
    <citation type="submission" date="2022-11" db="EMBL/GenBank/DDBJ databases">
        <authorList>
            <person name="Hyden B.L."/>
            <person name="Feng K."/>
            <person name="Yates T."/>
            <person name="Jawdy S."/>
            <person name="Smart L.B."/>
            <person name="Muchero W."/>
        </authorList>
    </citation>
    <scope>NUCLEOTIDE SEQUENCE</scope>
    <source>
        <tissue evidence="11">Shoot tip</tissue>
    </source>
</reference>
<comment type="subcellular location">
    <subcellularLocation>
        <location evidence="1">Membrane</location>
    </subcellularLocation>
</comment>
<gene>
    <name evidence="11" type="ORF">OIU79_023212</name>
</gene>
<feature type="chain" id="PRO_5040297261" evidence="9">
    <location>
        <begin position="21"/>
        <end position="228"/>
    </location>
</feature>
<dbReference type="InterPro" id="IPR006593">
    <property type="entry name" value="Cyt_b561/ferric_Rdtase_TM"/>
</dbReference>
<evidence type="ECO:0000256" key="8">
    <source>
        <dbReference type="SAM" id="Phobius"/>
    </source>
</evidence>
<feature type="signal peptide" evidence="9">
    <location>
        <begin position="1"/>
        <end position="20"/>
    </location>
</feature>
<dbReference type="PROSITE" id="PS50939">
    <property type="entry name" value="CYTOCHROME_B561"/>
    <property type="match status" value="1"/>
</dbReference>
<organism evidence="11 12">
    <name type="scientific">Salix purpurea</name>
    <name type="common">Purple osier willow</name>
    <dbReference type="NCBI Taxonomy" id="77065"/>
    <lineage>
        <taxon>Eukaryota</taxon>
        <taxon>Viridiplantae</taxon>
        <taxon>Streptophyta</taxon>
        <taxon>Embryophyta</taxon>
        <taxon>Tracheophyta</taxon>
        <taxon>Spermatophyta</taxon>
        <taxon>Magnoliopsida</taxon>
        <taxon>eudicotyledons</taxon>
        <taxon>Gunneridae</taxon>
        <taxon>Pentapetalae</taxon>
        <taxon>rosids</taxon>
        <taxon>fabids</taxon>
        <taxon>Malpighiales</taxon>
        <taxon>Salicaceae</taxon>
        <taxon>Saliceae</taxon>
        <taxon>Salix</taxon>
    </lineage>
</organism>
<keyword evidence="2" id="KW-0813">Transport</keyword>
<dbReference type="Proteomes" id="UP001151532">
    <property type="component" value="Chromosome 4"/>
</dbReference>
<evidence type="ECO:0000256" key="4">
    <source>
        <dbReference type="ARBA" id="ARBA00022982"/>
    </source>
</evidence>
<evidence type="ECO:0000256" key="1">
    <source>
        <dbReference type="ARBA" id="ARBA00004370"/>
    </source>
</evidence>
<evidence type="ECO:0000313" key="11">
    <source>
        <dbReference type="EMBL" id="KAJ6767400.1"/>
    </source>
</evidence>
<dbReference type="CDD" id="cd08760">
    <property type="entry name" value="Cyt_b561_FRRS1_like"/>
    <property type="match status" value="1"/>
</dbReference>
<dbReference type="InterPro" id="IPR017214">
    <property type="entry name" value="UCP037471"/>
</dbReference>
<dbReference type="SMART" id="SM00665">
    <property type="entry name" value="B561"/>
    <property type="match status" value="1"/>
</dbReference>
<name>A0A9Q1ADG1_SALPP</name>
<keyword evidence="7" id="KW-0408">Iron</keyword>
<keyword evidence="9" id="KW-0732">Signal</keyword>
<feature type="transmembrane region" description="Helical" evidence="8">
    <location>
        <begin position="66"/>
        <end position="85"/>
    </location>
</feature>
<evidence type="ECO:0000256" key="7">
    <source>
        <dbReference type="PIRSR" id="PIRSR037471-1"/>
    </source>
</evidence>
<dbReference type="PANTHER" id="PTHR23130">
    <property type="entry name" value="CYTOCHROME B561 AND DOMON DOMAIN-CONTAINING PROTEIN"/>
    <property type="match status" value="1"/>
</dbReference>
<protein>
    <submittedName>
        <fullName evidence="11">CYTOCHROME B561 AND DOMON DOMAIN-CONTAINING PROTEIN</fullName>
    </submittedName>
</protein>
<dbReference type="GO" id="GO:0046872">
    <property type="term" value="F:metal ion binding"/>
    <property type="evidence" value="ECO:0007669"/>
    <property type="project" value="UniProtKB-KW"/>
</dbReference>
<dbReference type="AlphaFoldDB" id="A0A9Q1ADG1"/>
<evidence type="ECO:0000256" key="3">
    <source>
        <dbReference type="ARBA" id="ARBA00022692"/>
    </source>
</evidence>
<evidence type="ECO:0000256" key="2">
    <source>
        <dbReference type="ARBA" id="ARBA00022448"/>
    </source>
</evidence>
<keyword evidence="5 8" id="KW-1133">Transmembrane helix</keyword>